<dbReference type="InterPro" id="IPR002123">
    <property type="entry name" value="Plipid/glycerol_acylTrfase"/>
</dbReference>
<dbReference type="PATRIC" id="fig|1702214.3.peg.1993"/>
<comment type="catalytic activity">
    <reaction evidence="1 9">
        <text>a 1-acyl-sn-glycero-3-phosphate + an acyl-CoA = a 1,2-diacyl-sn-glycero-3-phosphate + CoA</text>
        <dbReference type="Rhea" id="RHEA:19709"/>
        <dbReference type="ChEBI" id="CHEBI:57287"/>
        <dbReference type="ChEBI" id="CHEBI:57970"/>
        <dbReference type="ChEBI" id="CHEBI:58342"/>
        <dbReference type="ChEBI" id="CHEBI:58608"/>
        <dbReference type="EC" id="2.3.1.51"/>
    </reaction>
</comment>
<keyword evidence="9" id="KW-1208">Phospholipid metabolism</keyword>
<evidence type="ECO:0000256" key="3">
    <source>
        <dbReference type="ARBA" id="ARBA00005189"/>
    </source>
</evidence>
<keyword evidence="10" id="KW-1133">Transmembrane helix</keyword>
<evidence type="ECO:0000256" key="6">
    <source>
        <dbReference type="ARBA" id="ARBA00016139"/>
    </source>
</evidence>
<dbReference type="PANTHER" id="PTHR10434:SF11">
    <property type="entry name" value="1-ACYL-SN-GLYCEROL-3-PHOSPHATE ACYLTRANSFERASE"/>
    <property type="match status" value="1"/>
</dbReference>
<comment type="domain">
    <text evidence="9">The HXXXXD motif is essential for acyltransferase activity and may constitute the binding site for the phosphate moiety of the glycerol-3-phosphate.</text>
</comment>
<dbReference type="GO" id="GO:0006654">
    <property type="term" value="P:phosphatidic acid biosynthetic process"/>
    <property type="evidence" value="ECO:0007669"/>
    <property type="project" value="TreeGrafter"/>
</dbReference>
<gene>
    <name evidence="12" type="ORF">AL399_04915</name>
</gene>
<evidence type="ECO:0000256" key="8">
    <source>
        <dbReference type="ARBA" id="ARBA00023315"/>
    </source>
</evidence>
<evidence type="ECO:0000256" key="4">
    <source>
        <dbReference type="ARBA" id="ARBA00008655"/>
    </source>
</evidence>
<sequence>MQAISPMYPDPSDTIGYRVRHLLANVYLYLYTIPLFAVALSVMGMLWLLTAAFDRQRRVMHLYLRGWCRLYIALNPYWKLRVDGLSNLPKTPCVMVANHQSLFDITVLLTLPVRFKWVAKRELFRAPFVGWILWLADYVSINRASRVDALRMQRECLGWLRCGVSIMIFPEGTRTRTGQVGPFKAGAFSIATAGRVPVVPIAVRGPRETLRGLLLVPRRELLHLQVLPPLRVPDASTHTLRKVALQAEEAVRAAHRRMAPYYYRKA</sequence>
<feature type="transmembrane region" description="Helical" evidence="10">
    <location>
        <begin position="28"/>
        <end position="53"/>
    </location>
</feature>
<comment type="pathway">
    <text evidence="2">Phospholipid metabolism; CDP-diacylglycerol biosynthesis; CDP-diacylglycerol from sn-glycerol 3-phosphate: step 2/3.</text>
</comment>
<keyword evidence="9" id="KW-0443">Lipid metabolism</keyword>
<organism evidence="12 13">
    <name type="scientific">Candidatus [Bacteroides] periocalifornicus</name>
    <dbReference type="NCBI Taxonomy" id="1702214"/>
    <lineage>
        <taxon>Bacteria</taxon>
        <taxon>Pseudomonadati</taxon>
        <taxon>Bacteroidota</taxon>
    </lineage>
</organism>
<keyword evidence="7 9" id="KW-0808">Transferase</keyword>
<evidence type="ECO:0000256" key="9">
    <source>
        <dbReference type="RuleBase" id="RU361267"/>
    </source>
</evidence>
<keyword evidence="13" id="KW-1185">Reference proteome</keyword>
<comment type="similarity">
    <text evidence="4 9">Belongs to the 1-acyl-sn-glycerol-3-phosphate acyltransferase family.</text>
</comment>
<dbReference type="STRING" id="1702214.AL399_04915"/>
<evidence type="ECO:0000256" key="1">
    <source>
        <dbReference type="ARBA" id="ARBA00001141"/>
    </source>
</evidence>
<dbReference type="Proteomes" id="UP000054172">
    <property type="component" value="Unassembled WGS sequence"/>
</dbReference>
<dbReference type="NCBIfam" id="TIGR00530">
    <property type="entry name" value="AGP_acyltrn"/>
    <property type="match status" value="1"/>
</dbReference>
<evidence type="ECO:0000259" key="11">
    <source>
        <dbReference type="SMART" id="SM00563"/>
    </source>
</evidence>
<name>A0A0Q4B9C1_9BACT</name>
<evidence type="ECO:0000256" key="7">
    <source>
        <dbReference type="ARBA" id="ARBA00022679"/>
    </source>
</evidence>
<dbReference type="AlphaFoldDB" id="A0A0Q4B9C1"/>
<evidence type="ECO:0000313" key="13">
    <source>
        <dbReference type="Proteomes" id="UP000054172"/>
    </source>
</evidence>
<dbReference type="EMBL" id="LIIK01000019">
    <property type="protein sequence ID" value="KQM08849.1"/>
    <property type="molecule type" value="Genomic_DNA"/>
</dbReference>
<dbReference type="GO" id="GO:0003841">
    <property type="term" value="F:1-acylglycerol-3-phosphate O-acyltransferase activity"/>
    <property type="evidence" value="ECO:0007669"/>
    <property type="project" value="UniProtKB-UniRule"/>
</dbReference>
<reference evidence="12" key="1">
    <citation type="submission" date="2015-08" db="EMBL/GenBank/DDBJ databases">
        <title>Candidatus Bacteriodes Periocalifornicus.</title>
        <authorList>
            <person name="McLean J.S."/>
            <person name="Kelley S."/>
        </authorList>
    </citation>
    <scope>NUCLEOTIDE SEQUENCE [LARGE SCALE GENOMIC DNA]</scope>
    <source>
        <strain evidence="12">12B</strain>
    </source>
</reference>
<keyword evidence="8 9" id="KW-0012">Acyltransferase</keyword>
<dbReference type="SMART" id="SM00563">
    <property type="entry name" value="PlsC"/>
    <property type="match status" value="1"/>
</dbReference>
<keyword evidence="9" id="KW-0444">Lipid biosynthesis</keyword>
<proteinExistence type="inferred from homology"/>
<accession>A0A0Q4B9C1</accession>
<dbReference type="EC" id="2.3.1.51" evidence="5 9"/>
<evidence type="ECO:0000256" key="10">
    <source>
        <dbReference type="SAM" id="Phobius"/>
    </source>
</evidence>
<dbReference type="CDD" id="cd07989">
    <property type="entry name" value="LPLAT_AGPAT-like"/>
    <property type="match status" value="1"/>
</dbReference>
<keyword evidence="9" id="KW-0594">Phospholipid biosynthesis</keyword>
<dbReference type="SUPFAM" id="SSF69593">
    <property type="entry name" value="Glycerol-3-phosphate (1)-acyltransferase"/>
    <property type="match status" value="1"/>
</dbReference>
<comment type="caution">
    <text evidence="12">The sequence shown here is derived from an EMBL/GenBank/DDBJ whole genome shotgun (WGS) entry which is preliminary data.</text>
</comment>
<evidence type="ECO:0000256" key="2">
    <source>
        <dbReference type="ARBA" id="ARBA00004728"/>
    </source>
</evidence>
<dbReference type="InterPro" id="IPR004552">
    <property type="entry name" value="AGP_acyltrans"/>
</dbReference>
<protein>
    <recommendedName>
        <fullName evidence="6 9">1-acyl-sn-glycerol-3-phosphate acyltransferase</fullName>
        <ecNumber evidence="5 9">2.3.1.51</ecNumber>
    </recommendedName>
</protein>
<dbReference type="PANTHER" id="PTHR10434">
    <property type="entry name" value="1-ACYL-SN-GLYCEROL-3-PHOSPHATE ACYLTRANSFERASE"/>
    <property type="match status" value="1"/>
</dbReference>
<keyword evidence="10" id="KW-0472">Membrane</keyword>
<dbReference type="GO" id="GO:0016020">
    <property type="term" value="C:membrane"/>
    <property type="evidence" value="ECO:0007669"/>
    <property type="project" value="InterPro"/>
</dbReference>
<feature type="domain" description="Phospholipid/glycerol acyltransferase" evidence="11">
    <location>
        <begin position="93"/>
        <end position="206"/>
    </location>
</feature>
<comment type="pathway">
    <text evidence="3">Lipid metabolism.</text>
</comment>
<keyword evidence="10" id="KW-0812">Transmembrane</keyword>
<evidence type="ECO:0000313" key="12">
    <source>
        <dbReference type="EMBL" id="KQM08849.1"/>
    </source>
</evidence>
<dbReference type="Pfam" id="PF01553">
    <property type="entry name" value="Acyltransferase"/>
    <property type="match status" value="1"/>
</dbReference>
<evidence type="ECO:0000256" key="5">
    <source>
        <dbReference type="ARBA" id="ARBA00013211"/>
    </source>
</evidence>